<comment type="caution">
    <text evidence="3">The sequence shown here is derived from an EMBL/GenBank/DDBJ whole genome shotgun (WGS) entry which is preliminary data.</text>
</comment>
<dbReference type="PANTHER" id="PTHR46558:SF4">
    <property type="entry name" value="DNA-BIDING PHAGE PROTEIN"/>
    <property type="match status" value="1"/>
</dbReference>
<dbReference type="RefSeq" id="WP_154470488.1">
    <property type="nucleotide sequence ID" value="NZ_DBEWUL010000190.1"/>
</dbReference>
<gene>
    <name evidence="3" type="ORF">FYJ39_00385</name>
</gene>
<dbReference type="InterPro" id="IPR001387">
    <property type="entry name" value="Cro/C1-type_HTH"/>
</dbReference>
<evidence type="ECO:0000256" key="1">
    <source>
        <dbReference type="ARBA" id="ARBA00023125"/>
    </source>
</evidence>
<reference evidence="3 4" key="1">
    <citation type="submission" date="2019-08" db="EMBL/GenBank/DDBJ databases">
        <title>In-depth cultivation of the pig gut microbiome towards novel bacterial diversity and tailored functional studies.</title>
        <authorList>
            <person name="Wylensek D."/>
            <person name="Hitch T.C.A."/>
            <person name="Clavel T."/>
        </authorList>
    </citation>
    <scope>NUCLEOTIDE SEQUENCE [LARGE SCALE GENOMIC DNA]</scope>
    <source>
        <strain evidence="3 4">WCA-389-WT-23D1</strain>
    </source>
</reference>
<keyword evidence="1" id="KW-0238">DNA-binding</keyword>
<evidence type="ECO:0000259" key="2">
    <source>
        <dbReference type="PROSITE" id="PS50943"/>
    </source>
</evidence>
<name>A0A7X2NHS8_9CLOT</name>
<evidence type="ECO:0000313" key="3">
    <source>
        <dbReference type="EMBL" id="MSS35070.1"/>
    </source>
</evidence>
<dbReference type="Gene3D" id="1.10.260.40">
    <property type="entry name" value="lambda repressor-like DNA-binding domains"/>
    <property type="match status" value="1"/>
</dbReference>
<accession>A0A7X2NHS8</accession>
<dbReference type="GO" id="GO:0003677">
    <property type="term" value="F:DNA binding"/>
    <property type="evidence" value="ECO:0007669"/>
    <property type="project" value="UniProtKB-KW"/>
</dbReference>
<sequence length="42" mass="4726">MTLSDRLQALRKSHNLSQEQLAEKLDVSRQAISKWEGGVSQS</sequence>
<evidence type="ECO:0000313" key="4">
    <source>
        <dbReference type="Proteomes" id="UP000429958"/>
    </source>
</evidence>
<dbReference type="CDD" id="cd00093">
    <property type="entry name" value="HTH_XRE"/>
    <property type="match status" value="1"/>
</dbReference>
<keyword evidence="4" id="KW-1185">Reference proteome</keyword>
<proteinExistence type="predicted"/>
<dbReference type="Pfam" id="PF01381">
    <property type="entry name" value="HTH_3"/>
    <property type="match status" value="1"/>
</dbReference>
<dbReference type="SUPFAM" id="SSF47413">
    <property type="entry name" value="lambda repressor-like DNA-binding domains"/>
    <property type="match status" value="1"/>
</dbReference>
<organism evidence="3 4">
    <name type="scientific">Clostridium porci</name>
    <dbReference type="NCBI Taxonomy" id="2605778"/>
    <lineage>
        <taxon>Bacteria</taxon>
        <taxon>Bacillati</taxon>
        <taxon>Bacillota</taxon>
        <taxon>Clostridia</taxon>
        <taxon>Eubacteriales</taxon>
        <taxon>Clostridiaceae</taxon>
        <taxon>Clostridium</taxon>
    </lineage>
</organism>
<dbReference type="EMBL" id="VUMD01000001">
    <property type="protein sequence ID" value="MSS35070.1"/>
    <property type="molecule type" value="Genomic_DNA"/>
</dbReference>
<dbReference type="PANTHER" id="PTHR46558">
    <property type="entry name" value="TRACRIPTIONAL REGULATORY PROTEIN-RELATED-RELATED"/>
    <property type="match status" value="1"/>
</dbReference>
<protein>
    <submittedName>
        <fullName evidence="3">Helix-turn-helix transcriptional regulator</fullName>
    </submittedName>
</protein>
<dbReference type="InterPro" id="IPR010982">
    <property type="entry name" value="Lambda_DNA-bd_dom_sf"/>
</dbReference>
<dbReference type="AlphaFoldDB" id="A0A7X2NHS8"/>
<feature type="domain" description="HTH cro/C1-type" evidence="2">
    <location>
        <begin position="7"/>
        <end position="38"/>
    </location>
</feature>
<dbReference type="PROSITE" id="PS50943">
    <property type="entry name" value="HTH_CROC1"/>
    <property type="match status" value="1"/>
</dbReference>
<dbReference type="Proteomes" id="UP000429958">
    <property type="component" value="Unassembled WGS sequence"/>
</dbReference>